<dbReference type="PANTHER" id="PTHR11635:SF152">
    <property type="entry name" value="CAMP-DEPENDENT PROTEIN KINASE TYPE I REGULATORY SUBUNIT-RELATED"/>
    <property type="match status" value="1"/>
</dbReference>
<dbReference type="GO" id="GO:0034236">
    <property type="term" value="F:protein kinase A catalytic subunit binding"/>
    <property type="evidence" value="ECO:0007669"/>
    <property type="project" value="TreeGrafter"/>
</dbReference>
<sequence length="402" mass="44896">MADPSTADVQAELKEYLNSKNINSLFIQIVERLLIEKPDNPIGFIVEYLAKRYPDETRAAKVGHAITQRTGSLASNLTSASSRVESEEEQTDSEDDEYLDDIDLQPTTVPKKIVRRESVSAEQVGANTKQPELKIVPKSDEESTRIHEILRENLLFKHLDSQQTDQVKDAMFLVQHEPDDVVIREGDAGDNFYVIDEGTFDVYIKKEGVETKVKSLGPGESFGELALMYSTPRSATCKAVTKARLWALDRISFKIILQATTTARRKQHKSFLESVPTLEQLTEYEILTIADALVEDSYEDGDVICTQGEVGDAFYIIKKGSASVIQTDALGESQEIAHLDMGHYFGEVALIFAQPRGATVKAVGPLQLLSLDRRTFKRVMGSMETILKRNMKAYKRIAASNI</sequence>
<comment type="similarity">
    <text evidence="1">Belongs to the cAMP-dependent kinase regulatory chain family.</text>
</comment>
<feature type="binding site" evidence="8">
    <location>
        <position position="347"/>
    </location>
    <ligand>
        <name>3',5'-cyclic AMP</name>
        <dbReference type="ChEBI" id="CHEBI:58165"/>
        <label>2</label>
    </ligand>
</feature>
<dbReference type="Pfam" id="PF00027">
    <property type="entry name" value="cNMP_binding"/>
    <property type="match status" value="2"/>
</dbReference>
<evidence type="ECO:0000256" key="4">
    <source>
        <dbReference type="ARBA" id="ARBA00022566"/>
    </source>
</evidence>
<dbReference type="CDD" id="cd22981">
    <property type="entry name" value="DD_TbAK-like"/>
    <property type="match status" value="1"/>
</dbReference>
<dbReference type="SUPFAM" id="SSF47391">
    <property type="entry name" value="Dimerization-anchoring domain of cAMP-dependent PK regulatory subunit"/>
    <property type="match status" value="1"/>
</dbReference>
<proteinExistence type="inferred from homology"/>
<dbReference type="PROSITE" id="PS00888">
    <property type="entry name" value="CNMP_BINDING_1"/>
    <property type="match status" value="2"/>
</dbReference>
<dbReference type="PRINTS" id="PR00103">
    <property type="entry name" value="CAMPKINASE"/>
</dbReference>
<dbReference type="InterPro" id="IPR014710">
    <property type="entry name" value="RmlC-like_jellyroll"/>
</dbReference>
<dbReference type="FunFam" id="2.60.120.10:FF:000039">
    <property type="entry name" value="cAMP-dependent protein kinase regulatory subunit"/>
    <property type="match status" value="1"/>
</dbReference>
<dbReference type="GO" id="GO:0033554">
    <property type="term" value="P:cellular response to stress"/>
    <property type="evidence" value="ECO:0007669"/>
    <property type="project" value="UniProtKB-ARBA"/>
</dbReference>
<evidence type="ECO:0000259" key="10">
    <source>
        <dbReference type="PROSITE" id="PS50042"/>
    </source>
</evidence>
<evidence type="ECO:0000256" key="3">
    <source>
        <dbReference type="ARBA" id="ARBA00022553"/>
    </source>
</evidence>
<dbReference type="CDD" id="cd00038">
    <property type="entry name" value="CAP_ED"/>
    <property type="match status" value="2"/>
</dbReference>
<dbReference type="Gene3D" id="2.60.120.10">
    <property type="entry name" value="Jelly Rolls"/>
    <property type="match status" value="2"/>
</dbReference>
<dbReference type="InterPro" id="IPR012198">
    <property type="entry name" value="cAMP_dep_PK_reg_su"/>
</dbReference>
<evidence type="ECO:0000256" key="2">
    <source>
        <dbReference type="ARBA" id="ARBA00020355"/>
    </source>
</evidence>
<dbReference type="Proteomes" id="UP000002630">
    <property type="component" value="Unassembled WGS sequence"/>
</dbReference>
<dbReference type="eggNOG" id="KOG1113">
    <property type="taxonomic scope" value="Eukaryota"/>
</dbReference>
<evidence type="ECO:0000256" key="8">
    <source>
        <dbReference type="PIRSR" id="PIRSR000548-1"/>
    </source>
</evidence>
<evidence type="ECO:0000313" key="12">
    <source>
        <dbReference type="Proteomes" id="UP000002630"/>
    </source>
</evidence>
<evidence type="ECO:0000256" key="6">
    <source>
        <dbReference type="ARBA" id="ARBA00022741"/>
    </source>
</evidence>
<dbReference type="AlphaFoldDB" id="D7G8K8"/>
<feature type="domain" description="Cyclic nucleotide-binding" evidence="10">
    <location>
        <begin position="155"/>
        <end position="274"/>
    </location>
</feature>
<dbReference type="Gene3D" id="1.20.890.10">
    <property type="entry name" value="cAMP-dependent protein kinase regulatory subunit, dimerization-anchoring domain"/>
    <property type="match status" value="1"/>
</dbReference>
<keyword evidence="5" id="KW-0677">Repeat</keyword>
<dbReference type="FunCoup" id="D7G8K8">
    <property type="interactions" value="34"/>
</dbReference>
<evidence type="ECO:0000313" key="11">
    <source>
        <dbReference type="EMBL" id="CBJ34040.1"/>
    </source>
</evidence>
<dbReference type="InterPro" id="IPR050503">
    <property type="entry name" value="cAMP-dep_PK_reg_su-like"/>
</dbReference>
<keyword evidence="4 8" id="KW-0116">cAMP-binding</keyword>
<dbReference type="GO" id="GO:0004862">
    <property type="term" value="F:cAMP-dependent protein kinase inhibitor activity"/>
    <property type="evidence" value="ECO:0007669"/>
    <property type="project" value="TreeGrafter"/>
</dbReference>
<dbReference type="InParanoid" id="D7G8K8"/>
<dbReference type="GO" id="GO:0005829">
    <property type="term" value="C:cytosol"/>
    <property type="evidence" value="ECO:0007669"/>
    <property type="project" value="TreeGrafter"/>
</dbReference>
<protein>
    <recommendedName>
        <fullName evidence="2">cAMP-dependent protein kinase regulatory subunit</fullName>
    </recommendedName>
</protein>
<keyword evidence="3" id="KW-0597">Phosphoprotein</keyword>
<feature type="compositionally biased region" description="Acidic residues" evidence="9">
    <location>
        <begin position="86"/>
        <end position="96"/>
    </location>
</feature>
<feature type="domain" description="Cyclic nucleotide-binding" evidence="10">
    <location>
        <begin position="277"/>
        <end position="397"/>
    </location>
</feature>
<dbReference type="InterPro" id="IPR018490">
    <property type="entry name" value="cNMP-bd_dom_sf"/>
</dbReference>
<feature type="binding site" evidence="8">
    <location>
        <position position="356"/>
    </location>
    <ligand>
        <name>3',5'-cyclic AMP</name>
        <dbReference type="ChEBI" id="CHEBI:58165"/>
        <label>2</label>
    </ligand>
</feature>
<gene>
    <name evidence="11" type="ORF">Esi_0891_0003</name>
</gene>
<dbReference type="OrthoDB" id="417078at2759"/>
<feature type="region of interest" description="Disordered" evidence="9">
    <location>
        <begin position="73"/>
        <end position="96"/>
    </location>
</feature>
<keyword evidence="12" id="KW-1185">Reference proteome</keyword>
<keyword evidence="6 8" id="KW-0547">Nucleotide-binding</keyword>
<feature type="binding site" evidence="8">
    <location>
        <position position="233"/>
    </location>
    <ligand>
        <name>3',5'-cyclic AMP</name>
        <dbReference type="ChEBI" id="CHEBI:58165"/>
        <label>1</label>
    </ligand>
</feature>
<accession>D7G8K8</accession>
<dbReference type="PROSITE" id="PS50042">
    <property type="entry name" value="CNMP_BINDING_3"/>
    <property type="match status" value="2"/>
</dbReference>
<reference evidence="11 12" key="1">
    <citation type="journal article" date="2010" name="Nature">
        <title>The Ectocarpus genome and the independent evolution of multicellularity in brown algae.</title>
        <authorList>
            <person name="Cock J.M."/>
            <person name="Sterck L."/>
            <person name="Rouze P."/>
            <person name="Scornet D."/>
            <person name="Allen A.E."/>
            <person name="Amoutzias G."/>
            <person name="Anthouard V."/>
            <person name="Artiguenave F."/>
            <person name="Aury J.M."/>
            <person name="Badger J.H."/>
            <person name="Beszteri B."/>
            <person name="Billiau K."/>
            <person name="Bonnet E."/>
            <person name="Bothwell J.H."/>
            <person name="Bowler C."/>
            <person name="Boyen C."/>
            <person name="Brownlee C."/>
            <person name="Carrano C.J."/>
            <person name="Charrier B."/>
            <person name="Cho G.Y."/>
            <person name="Coelho S.M."/>
            <person name="Collen J."/>
            <person name="Corre E."/>
            <person name="Da Silva C."/>
            <person name="Delage L."/>
            <person name="Delaroque N."/>
            <person name="Dittami S.M."/>
            <person name="Doulbeau S."/>
            <person name="Elias M."/>
            <person name="Farnham G."/>
            <person name="Gachon C.M."/>
            <person name="Gschloessl B."/>
            <person name="Heesch S."/>
            <person name="Jabbari K."/>
            <person name="Jubin C."/>
            <person name="Kawai H."/>
            <person name="Kimura K."/>
            <person name="Kloareg B."/>
            <person name="Kupper F.C."/>
            <person name="Lang D."/>
            <person name="Le Bail A."/>
            <person name="Leblanc C."/>
            <person name="Lerouge P."/>
            <person name="Lohr M."/>
            <person name="Lopez P.J."/>
            <person name="Martens C."/>
            <person name="Maumus F."/>
            <person name="Michel G."/>
            <person name="Miranda-Saavedra D."/>
            <person name="Morales J."/>
            <person name="Moreau H."/>
            <person name="Motomura T."/>
            <person name="Nagasato C."/>
            <person name="Napoli C.A."/>
            <person name="Nelson D.R."/>
            <person name="Nyvall-Collen P."/>
            <person name="Peters A.F."/>
            <person name="Pommier C."/>
            <person name="Potin P."/>
            <person name="Poulain J."/>
            <person name="Quesneville H."/>
            <person name="Read B."/>
            <person name="Rensing S.A."/>
            <person name="Ritter A."/>
            <person name="Rousvoal S."/>
            <person name="Samanta M."/>
            <person name="Samson G."/>
            <person name="Schroeder D.C."/>
            <person name="Segurens B."/>
            <person name="Strittmatter M."/>
            <person name="Tonon T."/>
            <person name="Tregear J.W."/>
            <person name="Valentin K."/>
            <person name="von Dassow P."/>
            <person name="Yamagishi T."/>
            <person name="Van de Peer Y."/>
            <person name="Wincker P."/>
        </authorList>
    </citation>
    <scope>NUCLEOTIDE SEQUENCE [LARGE SCALE GENOMIC DNA]</scope>
    <source>
        <strain evidence="12">Ec32 / CCAP1310/4</strain>
    </source>
</reference>
<dbReference type="GO" id="GO:0030552">
    <property type="term" value="F:cAMP binding"/>
    <property type="evidence" value="ECO:0007669"/>
    <property type="project" value="UniProtKB-KW"/>
</dbReference>
<evidence type="ECO:0000256" key="9">
    <source>
        <dbReference type="SAM" id="MobiDB-lite"/>
    </source>
</evidence>
<dbReference type="InterPro" id="IPR000595">
    <property type="entry name" value="cNMP-bd_dom"/>
</dbReference>
<feature type="binding site" evidence="8">
    <location>
        <position position="224"/>
    </location>
    <ligand>
        <name>3',5'-cyclic AMP</name>
        <dbReference type="ChEBI" id="CHEBI:58165"/>
        <label>1</label>
    </ligand>
</feature>
<dbReference type="EMBL" id="FN649760">
    <property type="protein sequence ID" value="CBJ34040.1"/>
    <property type="molecule type" value="Genomic_DNA"/>
</dbReference>
<dbReference type="SUPFAM" id="SSF51206">
    <property type="entry name" value="cAMP-binding domain-like"/>
    <property type="match status" value="2"/>
</dbReference>
<evidence type="ECO:0000256" key="1">
    <source>
        <dbReference type="ARBA" id="ARBA00005753"/>
    </source>
</evidence>
<evidence type="ECO:0000256" key="7">
    <source>
        <dbReference type="ARBA" id="ARBA00023149"/>
    </source>
</evidence>
<dbReference type="STRING" id="2880.D7G8K8"/>
<feature type="compositionally biased region" description="Polar residues" evidence="9">
    <location>
        <begin position="73"/>
        <end position="83"/>
    </location>
</feature>
<dbReference type="PANTHER" id="PTHR11635">
    <property type="entry name" value="CAMP-DEPENDENT PROTEIN KINASE REGULATORY CHAIN"/>
    <property type="match status" value="1"/>
</dbReference>
<name>D7G8K8_ECTSI</name>
<dbReference type="GO" id="GO:0005952">
    <property type="term" value="C:cAMP-dependent protein kinase complex"/>
    <property type="evidence" value="ECO:0007669"/>
    <property type="project" value="InterPro"/>
</dbReference>
<evidence type="ECO:0000256" key="5">
    <source>
        <dbReference type="ARBA" id="ARBA00022737"/>
    </source>
</evidence>
<dbReference type="FunFam" id="2.60.120.10:FF:000006">
    <property type="entry name" value="cAMP-dependent protein kinase type I-alpha regulatory subunit"/>
    <property type="match status" value="1"/>
</dbReference>
<dbReference type="SMART" id="SM00100">
    <property type="entry name" value="cNMP"/>
    <property type="match status" value="2"/>
</dbReference>
<keyword evidence="7 8" id="KW-0114">cAMP</keyword>
<dbReference type="PIRSF" id="PIRSF000548">
    <property type="entry name" value="PK_regulatory"/>
    <property type="match status" value="1"/>
</dbReference>
<dbReference type="InterPro" id="IPR018488">
    <property type="entry name" value="cNMP-bd_CS"/>
</dbReference>
<organism evidence="11 12">
    <name type="scientific">Ectocarpus siliculosus</name>
    <name type="common">Brown alga</name>
    <name type="synonym">Conferva siliculosa</name>
    <dbReference type="NCBI Taxonomy" id="2880"/>
    <lineage>
        <taxon>Eukaryota</taxon>
        <taxon>Sar</taxon>
        <taxon>Stramenopiles</taxon>
        <taxon>Ochrophyta</taxon>
        <taxon>PX clade</taxon>
        <taxon>Phaeophyceae</taxon>
        <taxon>Ectocarpales</taxon>
        <taxon>Ectocarpaceae</taxon>
        <taxon>Ectocarpus</taxon>
    </lineage>
</organism>